<accession>A0A8J3G450</accession>
<protein>
    <submittedName>
        <fullName evidence="1">Uncharacterized protein</fullName>
    </submittedName>
</protein>
<keyword evidence="2" id="KW-1185">Reference proteome</keyword>
<evidence type="ECO:0000313" key="1">
    <source>
        <dbReference type="EMBL" id="GHB28335.1"/>
    </source>
</evidence>
<comment type="caution">
    <text evidence="1">The sequence shown here is derived from an EMBL/GenBank/DDBJ whole genome shotgun (WGS) entry which is preliminary data.</text>
</comment>
<reference evidence="1" key="1">
    <citation type="journal article" date="2014" name="Int. J. Syst. Evol. Microbiol.">
        <title>Complete genome sequence of Corynebacterium casei LMG S-19264T (=DSM 44701T), isolated from a smear-ripened cheese.</title>
        <authorList>
            <consortium name="US DOE Joint Genome Institute (JGI-PGF)"/>
            <person name="Walter F."/>
            <person name="Albersmeier A."/>
            <person name="Kalinowski J."/>
            <person name="Ruckert C."/>
        </authorList>
    </citation>
    <scope>NUCLEOTIDE SEQUENCE</scope>
    <source>
        <strain evidence="1">KCTC 23224</strain>
    </source>
</reference>
<evidence type="ECO:0000313" key="2">
    <source>
        <dbReference type="Proteomes" id="UP000642809"/>
    </source>
</evidence>
<name>A0A8J3G450_9BACT</name>
<proteinExistence type="predicted"/>
<sequence>MKKLLSILFISLIFFACNKEDDRRYTRNEVTYQLFQSSDFAYTGMATLRELNTGELEMEITLDGPKDSTPYFFPVHLHFGSYDQADSPIAFLFNPVDIRTLKSVTKMDVLSDGRVLTFEDFKNFDGHIKIHLADSGPEYNIYLTVGNVGGNDNSRAAFDRNNISLCAPDMGGLD</sequence>
<reference evidence="1" key="2">
    <citation type="submission" date="2020-09" db="EMBL/GenBank/DDBJ databases">
        <authorList>
            <person name="Sun Q."/>
            <person name="Kim S."/>
        </authorList>
    </citation>
    <scope>NUCLEOTIDE SEQUENCE</scope>
    <source>
        <strain evidence="1">KCTC 23224</strain>
    </source>
</reference>
<dbReference type="Proteomes" id="UP000642809">
    <property type="component" value="Unassembled WGS sequence"/>
</dbReference>
<organism evidence="1 2">
    <name type="scientific">Mongoliitalea lutea</name>
    <dbReference type="NCBI Taxonomy" id="849756"/>
    <lineage>
        <taxon>Bacteria</taxon>
        <taxon>Pseudomonadati</taxon>
        <taxon>Bacteroidota</taxon>
        <taxon>Cytophagia</taxon>
        <taxon>Cytophagales</taxon>
        <taxon>Cyclobacteriaceae</taxon>
        <taxon>Mongoliitalea</taxon>
    </lineage>
</organism>
<dbReference type="PROSITE" id="PS51257">
    <property type="entry name" value="PROKAR_LIPOPROTEIN"/>
    <property type="match status" value="1"/>
</dbReference>
<dbReference type="EMBL" id="BMYF01000003">
    <property type="protein sequence ID" value="GHB28335.1"/>
    <property type="molecule type" value="Genomic_DNA"/>
</dbReference>
<gene>
    <name evidence="1" type="ORF">GCM10008106_06180</name>
</gene>
<dbReference type="AlphaFoldDB" id="A0A8J3G450"/>
<dbReference type="RefSeq" id="WP_189578992.1">
    <property type="nucleotide sequence ID" value="NZ_BMYF01000003.1"/>
</dbReference>